<organism evidence="2 3">
    <name type="scientific">Hydromonas duriensis</name>
    <dbReference type="NCBI Taxonomy" id="1527608"/>
    <lineage>
        <taxon>Bacteria</taxon>
        <taxon>Pseudomonadati</taxon>
        <taxon>Pseudomonadota</taxon>
        <taxon>Betaproteobacteria</taxon>
        <taxon>Burkholderiales</taxon>
        <taxon>Burkholderiaceae</taxon>
        <taxon>Hydromonas</taxon>
    </lineage>
</organism>
<keyword evidence="1" id="KW-0472">Membrane</keyword>
<keyword evidence="3" id="KW-1185">Reference proteome</keyword>
<protein>
    <submittedName>
        <fullName evidence="2">Uncharacterized protein</fullName>
    </submittedName>
</protein>
<keyword evidence="1" id="KW-1133">Transmembrane helix</keyword>
<comment type="caution">
    <text evidence="2">The sequence shown here is derived from an EMBL/GenBank/DDBJ whole genome shotgun (WGS) entry which is preliminary data.</text>
</comment>
<accession>A0A4R6Y420</accession>
<name>A0A4R6Y420_9BURK</name>
<sequence>MKVAYGFRKKMFLISLFLGMLAIPLALLGLFVVTILGDSNHSGLDFVMCSMVLLVFSAVSWAVFYTTKQKAFLFVGFINLFCVVLFVFSDSQNIMVEYNKWVERGMPEMFEPSREAIRIN</sequence>
<evidence type="ECO:0000313" key="2">
    <source>
        <dbReference type="EMBL" id="TDR27735.1"/>
    </source>
</evidence>
<keyword evidence="1" id="KW-0812">Transmembrane</keyword>
<reference evidence="2 3" key="1">
    <citation type="submission" date="2019-03" db="EMBL/GenBank/DDBJ databases">
        <title>Genomic Encyclopedia of Type Strains, Phase IV (KMG-IV): sequencing the most valuable type-strain genomes for metagenomic binning, comparative biology and taxonomic classification.</title>
        <authorList>
            <person name="Goeker M."/>
        </authorList>
    </citation>
    <scope>NUCLEOTIDE SEQUENCE [LARGE SCALE GENOMIC DNA]</scope>
    <source>
        <strain evidence="2 3">DSM 102852</strain>
    </source>
</reference>
<dbReference type="AlphaFoldDB" id="A0A4R6Y420"/>
<feature type="transmembrane region" description="Helical" evidence="1">
    <location>
        <begin position="43"/>
        <end position="64"/>
    </location>
</feature>
<feature type="transmembrane region" description="Helical" evidence="1">
    <location>
        <begin position="71"/>
        <end position="89"/>
    </location>
</feature>
<dbReference type="EMBL" id="SNZE01000042">
    <property type="protein sequence ID" value="TDR27735.1"/>
    <property type="molecule type" value="Genomic_DNA"/>
</dbReference>
<evidence type="ECO:0000256" key="1">
    <source>
        <dbReference type="SAM" id="Phobius"/>
    </source>
</evidence>
<gene>
    <name evidence="2" type="ORF">DFR44_1429</name>
</gene>
<evidence type="ECO:0000313" key="3">
    <source>
        <dbReference type="Proteomes" id="UP000294480"/>
    </source>
</evidence>
<dbReference type="Proteomes" id="UP000294480">
    <property type="component" value="Unassembled WGS sequence"/>
</dbReference>
<dbReference type="RefSeq" id="WP_133621598.1">
    <property type="nucleotide sequence ID" value="NZ_SNZE01000042.1"/>
</dbReference>
<proteinExistence type="predicted"/>
<feature type="transmembrane region" description="Helical" evidence="1">
    <location>
        <begin position="12"/>
        <end position="37"/>
    </location>
</feature>